<dbReference type="RefSeq" id="WP_377363426.1">
    <property type="nucleotide sequence ID" value="NZ_JBHRYN010000060.1"/>
</dbReference>
<comment type="caution">
    <text evidence="2">The sequence shown here is derived from an EMBL/GenBank/DDBJ whole genome shotgun (WGS) entry which is preliminary data.</text>
</comment>
<dbReference type="Proteomes" id="UP001595710">
    <property type="component" value="Unassembled WGS sequence"/>
</dbReference>
<dbReference type="EMBL" id="JBHRYN010000060">
    <property type="protein sequence ID" value="MFC3702895.1"/>
    <property type="molecule type" value="Genomic_DNA"/>
</dbReference>
<gene>
    <name evidence="2" type="ORF">ACFOND_14765</name>
</gene>
<keyword evidence="3" id="KW-1185">Reference proteome</keyword>
<organism evidence="2 3">
    <name type="scientific">Reinekea marina</name>
    <dbReference type="NCBI Taxonomy" id="1310421"/>
    <lineage>
        <taxon>Bacteria</taxon>
        <taxon>Pseudomonadati</taxon>
        <taxon>Pseudomonadota</taxon>
        <taxon>Gammaproteobacteria</taxon>
        <taxon>Oceanospirillales</taxon>
        <taxon>Saccharospirillaceae</taxon>
        <taxon>Reinekea</taxon>
    </lineage>
</organism>
<reference evidence="3" key="1">
    <citation type="journal article" date="2019" name="Int. J. Syst. Evol. Microbiol.">
        <title>The Global Catalogue of Microorganisms (GCM) 10K type strain sequencing project: providing services to taxonomists for standard genome sequencing and annotation.</title>
        <authorList>
            <consortium name="The Broad Institute Genomics Platform"/>
            <consortium name="The Broad Institute Genome Sequencing Center for Infectious Disease"/>
            <person name="Wu L."/>
            <person name="Ma J."/>
        </authorList>
    </citation>
    <scope>NUCLEOTIDE SEQUENCE [LARGE SCALE GENOMIC DNA]</scope>
    <source>
        <strain evidence="3">CECT 8288</strain>
    </source>
</reference>
<evidence type="ECO:0000313" key="3">
    <source>
        <dbReference type="Proteomes" id="UP001595710"/>
    </source>
</evidence>
<evidence type="ECO:0000313" key="2">
    <source>
        <dbReference type="EMBL" id="MFC3702895.1"/>
    </source>
</evidence>
<keyword evidence="1" id="KW-0732">Signal</keyword>
<evidence type="ECO:0008006" key="4">
    <source>
        <dbReference type="Google" id="ProtNLM"/>
    </source>
</evidence>
<name>A0ABV7WYD8_9GAMM</name>
<accession>A0ABV7WYD8</accession>
<protein>
    <recommendedName>
        <fullName evidence="4">DUF3617 family protein</fullName>
    </recommendedName>
</protein>
<proteinExistence type="predicted"/>
<sequence>MNIIIAFTRPTRSLSLLLFVAALGSFALSAEDEGCGSWNLYDKKVTVSEKESLCARRNGLVGKKVKVTTTTTRYIYKNDCGKNKVTTVTKTSTGSCKSF</sequence>
<feature type="chain" id="PRO_5047420713" description="DUF3617 family protein" evidence="1">
    <location>
        <begin position="30"/>
        <end position="99"/>
    </location>
</feature>
<evidence type="ECO:0000256" key="1">
    <source>
        <dbReference type="SAM" id="SignalP"/>
    </source>
</evidence>
<feature type="signal peptide" evidence="1">
    <location>
        <begin position="1"/>
        <end position="29"/>
    </location>
</feature>